<evidence type="ECO:0000256" key="4">
    <source>
        <dbReference type="ARBA" id="ARBA00022989"/>
    </source>
</evidence>
<keyword evidence="2" id="KW-1003">Cell membrane</keyword>
<keyword evidence="9" id="KW-1185">Reference proteome</keyword>
<dbReference type="OrthoDB" id="9805474at2"/>
<evidence type="ECO:0000256" key="2">
    <source>
        <dbReference type="ARBA" id="ARBA00022475"/>
    </source>
</evidence>
<dbReference type="KEGG" id="blau:DQQ01_01430"/>
<dbReference type="InterPro" id="IPR043128">
    <property type="entry name" value="Rev_trsase/Diguanyl_cyclase"/>
</dbReference>
<dbReference type="CDD" id="cd01949">
    <property type="entry name" value="GGDEF"/>
    <property type="match status" value="1"/>
</dbReference>
<evidence type="ECO:0000313" key="8">
    <source>
        <dbReference type="EMBL" id="AWY97031.1"/>
    </source>
</evidence>
<keyword evidence="3 6" id="KW-0812">Transmembrane</keyword>
<feature type="domain" description="GGDEF" evidence="7">
    <location>
        <begin position="508"/>
        <end position="639"/>
    </location>
</feature>
<evidence type="ECO:0000256" key="3">
    <source>
        <dbReference type="ARBA" id="ARBA00022692"/>
    </source>
</evidence>
<reference evidence="9" key="1">
    <citation type="submission" date="2018-06" db="EMBL/GenBank/DDBJ databases">
        <title>Description of Blautia argi sp. nov., a new anaerobic isolated from dog feces.</title>
        <authorList>
            <person name="Chang Y.-H."/>
            <person name="Paek J."/>
            <person name="Shin Y."/>
        </authorList>
    </citation>
    <scope>NUCLEOTIDE SEQUENCE [LARGE SCALE GENOMIC DNA]</scope>
    <source>
        <strain evidence="9">KCTC 15426</strain>
    </source>
</reference>
<dbReference type="Pfam" id="PF02743">
    <property type="entry name" value="dCache_1"/>
    <property type="match status" value="1"/>
</dbReference>
<dbReference type="Gene3D" id="3.30.450.20">
    <property type="entry name" value="PAS domain"/>
    <property type="match status" value="1"/>
</dbReference>
<evidence type="ECO:0000256" key="5">
    <source>
        <dbReference type="ARBA" id="ARBA00023136"/>
    </source>
</evidence>
<comment type="subcellular location">
    <subcellularLocation>
        <location evidence="1">Cell membrane</location>
        <topology evidence="1">Multi-pass membrane protein</topology>
    </subcellularLocation>
</comment>
<keyword evidence="4 6" id="KW-1133">Transmembrane helix</keyword>
<proteinExistence type="predicted"/>
<dbReference type="InterPro" id="IPR029787">
    <property type="entry name" value="Nucleotide_cyclase"/>
</dbReference>
<dbReference type="Gene3D" id="3.30.70.270">
    <property type="match status" value="1"/>
</dbReference>
<dbReference type="EMBL" id="CP030280">
    <property type="protein sequence ID" value="AWY97031.1"/>
    <property type="molecule type" value="Genomic_DNA"/>
</dbReference>
<dbReference type="Pfam" id="PF00990">
    <property type="entry name" value="GGDEF"/>
    <property type="match status" value="1"/>
</dbReference>
<dbReference type="GO" id="GO:0052621">
    <property type="term" value="F:diguanylate cyclase activity"/>
    <property type="evidence" value="ECO:0007669"/>
    <property type="project" value="TreeGrafter"/>
</dbReference>
<dbReference type="SMART" id="SM00267">
    <property type="entry name" value="GGDEF"/>
    <property type="match status" value="1"/>
</dbReference>
<dbReference type="InterPro" id="IPR050469">
    <property type="entry name" value="Diguanylate_Cyclase"/>
</dbReference>
<dbReference type="PANTHER" id="PTHR45138">
    <property type="entry name" value="REGULATORY COMPONENTS OF SENSORY TRANSDUCTION SYSTEM"/>
    <property type="match status" value="1"/>
</dbReference>
<dbReference type="PANTHER" id="PTHR45138:SF9">
    <property type="entry name" value="DIGUANYLATE CYCLASE DGCM-RELATED"/>
    <property type="match status" value="1"/>
</dbReference>
<dbReference type="NCBIfam" id="TIGR00254">
    <property type="entry name" value="GGDEF"/>
    <property type="match status" value="1"/>
</dbReference>
<dbReference type="Proteomes" id="UP000250003">
    <property type="component" value="Chromosome"/>
</dbReference>
<evidence type="ECO:0000256" key="6">
    <source>
        <dbReference type="SAM" id="Phobius"/>
    </source>
</evidence>
<accession>A0A2Z4U7N5</accession>
<protein>
    <recommendedName>
        <fullName evidence="7">GGDEF domain-containing protein</fullName>
    </recommendedName>
</protein>
<feature type="transmembrane region" description="Helical" evidence="6">
    <location>
        <begin position="35"/>
        <end position="56"/>
    </location>
</feature>
<keyword evidence="5 6" id="KW-0472">Membrane</keyword>
<evidence type="ECO:0000259" key="7">
    <source>
        <dbReference type="PROSITE" id="PS50887"/>
    </source>
</evidence>
<gene>
    <name evidence="8" type="ORF">DQQ01_01430</name>
</gene>
<name>A0A2Z4U7N5_9FIRM</name>
<sequence>MVFYCFKLLIFRGNLYTILGRETDFGGQKMKKKTALVFSAMAGIILATMLVFQLNFRRVYELILEKDMEQVEDTSNFVTELLYTKIQNLFSVLSSNQKIFWEHEDGNLESVVQRLKKIKEEERFDTIGVMDLQGKSMDDSGEGKVITDTQWLDSIRKNQRYISNIEEVSDRILLAVPIVKNGEVRGAIWGYYSVALIADEIELSKDSHRYFQIVDDSGKYISDSNNVNSFAENMSVWEELQRYELSDGVTVEEIYENIEQGKTGYFHFTFEGQGRYVTYEPLGIKNWYVFSVLTEKYLGSYVTEIEKIFSRILMGTLGIILLSIGILGFFVYKTMRLTKEQNESLFSKNKLLFMALKYTKDIPFEVDIAKKRVSIYSNEDSGKMLERDLEEFTPEYMLKKDLIEKKQYREYKEFCENILSGKPVKPVIIKMKMGGKWNYNRISMEILNQNHIIGFLEDYNELVLQNRQIQEISEKAQRDALTGLYCRGYFVQEVEKILTTVSCSHNGTCSALFLLDLDCFKQANDTLGHMLGDRILKDTGRILHSVVRGSDLVGRLGGDEFVVFIREARDIAALRKCAEKINAALKRTYGEEKTVTVSASIGIAVWTGERSFAELYKMADTALYKVKESGKDGYNLLSGSHVEESEK</sequence>
<evidence type="ECO:0000313" key="9">
    <source>
        <dbReference type="Proteomes" id="UP000250003"/>
    </source>
</evidence>
<dbReference type="GO" id="GO:0005886">
    <property type="term" value="C:plasma membrane"/>
    <property type="evidence" value="ECO:0007669"/>
    <property type="project" value="UniProtKB-SubCell"/>
</dbReference>
<dbReference type="InterPro" id="IPR033479">
    <property type="entry name" value="dCache_1"/>
</dbReference>
<evidence type="ECO:0000256" key="1">
    <source>
        <dbReference type="ARBA" id="ARBA00004651"/>
    </source>
</evidence>
<dbReference type="PROSITE" id="PS50887">
    <property type="entry name" value="GGDEF"/>
    <property type="match status" value="1"/>
</dbReference>
<dbReference type="AlphaFoldDB" id="A0A2Z4U7N5"/>
<feature type="transmembrane region" description="Helical" evidence="6">
    <location>
        <begin position="312"/>
        <end position="332"/>
    </location>
</feature>
<dbReference type="SUPFAM" id="SSF55073">
    <property type="entry name" value="Nucleotide cyclase"/>
    <property type="match status" value="1"/>
</dbReference>
<organism evidence="8 9">
    <name type="scientific">Blautia argi</name>
    <dbReference type="NCBI Taxonomy" id="1912897"/>
    <lineage>
        <taxon>Bacteria</taxon>
        <taxon>Bacillati</taxon>
        <taxon>Bacillota</taxon>
        <taxon>Clostridia</taxon>
        <taxon>Lachnospirales</taxon>
        <taxon>Lachnospiraceae</taxon>
        <taxon>Blautia</taxon>
    </lineage>
</organism>
<dbReference type="InterPro" id="IPR000160">
    <property type="entry name" value="GGDEF_dom"/>
</dbReference>